<reference evidence="4" key="2">
    <citation type="journal article" date="2018" name="Environ. Sci. Technol.">
        <title>The Toxicogenome of Hyalella azteca: A Model for Sediment Ecotoxicology and Evolutionary Toxicology.</title>
        <authorList>
            <person name="Poynton H.C."/>
            <person name="Hasenbein S."/>
            <person name="Benoit J.B."/>
            <person name="Sepulveda M.S."/>
            <person name="Poelchau M.F."/>
            <person name="Hughes D.S.T."/>
            <person name="Murali S.C."/>
            <person name="Chen S."/>
            <person name="Glastad K.M."/>
            <person name="Goodisman M.A.D."/>
            <person name="Werren J.H."/>
            <person name="Vineis J.H."/>
            <person name="Bowen J.L."/>
            <person name="Friedrich M."/>
            <person name="Jones J."/>
            <person name="Robertson H.M."/>
            <person name="Feyereisen R."/>
            <person name="Mechler-Hickson A."/>
            <person name="Mathers N."/>
            <person name="Lee C.E."/>
            <person name="Colbourne J.K."/>
            <person name="Biales A."/>
            <person name="Johnston J.S."/>
            <person name="Wellborn G.A."/>
            <person name="Rosendale A.J."/>
            <person name="Cridge A.G."/>
            <person name="Munoz-Torres M.C."/>
            <person name="Bain P.A."/>
            <person name="Manny A.R."/>
            <person name="Major K.M."/>
            <person name="Lambert F.N."/>
            <person name="Vulpe C.D."/>
            <person name="Tuck P."/>
            <person name="Blalock B.J."/>
            <person name="Lin Y.Y."/>
            <person name="Smith M.E."/>
            <person name="Ochoa-Acuna H."/>
            <person name="Chen M.M."/>
            <person name="Childers C.P."/>
            <person name="Qu J."/>
            <person name="Dugan S."/>
            <person name="Lee S.L."/>
            <person name="Chao H."/>
            <person name="Dinh H."/>
            <person name="Han Y."/>
            <person name="Doddapaneni H."/>
            <person name="Worley K.C."/>
            <person name="Muzny D.M."/>
            <person name="Gibbs R.A."/>
            <person name="Richards S."/>
        </authorList>
    </citation>
    <scope>NUCLEOTIDE SEQUENCE</scope>
    <source>
        <strain evidence="4">HAZT.00-mixed</strain>
        <tissue evidence="4">Whole organism</tissue>
    </source>
</reference>
<dbReference type="InterPro" id="IPR000504">
    <property type="entry name" value="RRM_dom"/>
</dbReference>
<dbReference type="AlphaFoldDB" id="A0A6A0H8W9"/>
<organism evidence="4">
    <name type="scientific">Hyalella azteca</name>
    <name type="common">Amphipod</name>
    <dbReference type="NCBI Taxonomy" id="294128"/>
    <lineage>
        <taxon>Eukaryota</taxon>
        <taxon>Metazoa</taxon>
        <taxon>Ecdysozoa</taxon>
        <taxon>Arthropoda</taxon>
        <taxon>Crustacea</taxon>
        <taxon>Multicrustacea</taxon>
        <taxon>Malacostraca</taxon>
        <taxon>Eumalacostraca</taxon>
        <taxon>Peracarida</taxon>
        <taxon>Amphipoda</taxon>
        <taxon>Senticaudata</taxon>
        <taxon>Talitrida</taxon>
        <taxon>Talitroidea</taxon>
        <taxon>Hyalellidae</taxon>
        <taxon>Hyalella</taxon>
    </lineage>
</organism>
<keyword evidence="1 2" id="KW-0694">RNA-binding</keyword>
<reference evidence="4" key="3">
    <citation type="submission" date="2019-06" db="EMBL/GenBank/DDBJ databases">
        <authorList>
            <person name="Poynton C."/>
            <person name="Hasenbein S."/>
            <person name="Benoit J.B."/>
            <person name="Sepulveda M.S."/>
            <person name="Poelchau M.F."/>
            <person name="Murali S.C."/>
            <person name="Chen S."/>
            <person name="Glastad K.M."/>
            <person name="Werren J.H."/>
            <person name="Vineis J.H."/>
            <person name="Bowen J.L."/>
            <person name="Friedrich M."/>
            <person name="Jones J."/>
            <person name="Robertson H.M."/>
            <person name="Feyereisen R."/>
            <person name="Mechler-Hickson A."/>
            <person name="Mathers N."/>
            <person name="Lee C.E."/>
            <person name="Colbourne J.K."/>
            <person name="Biales A."/>
            <person name="Johnston J.S."/>
            <person name="Wellborn G.A."/>
            <person name="Rosendale A.J."/>
            <person name="Cridge A.G."/>
            <person name="Munoz-Torres M.C."/>
            <person name="Bain P.A."/>
            <person name="Manny A.R."/>
            <person name="Major K.M."/>
            <person name="Lambert F.N."/>
            <person name="Vulpe C.D."/>
            <person name="Tuck P."/>
            <person name="Blalock B.J."/>
            <person name="Lin Y.-Y."/>
            <person name="Smith M.E."/>
            <person name="Ochoa-Acuna H."/>
            <person name="Chen M.-J.M."/>
            <person name="Childers C.P."/>
            <person name="Qu J."/>
            <person name="Dugan S."/>
            <person name="Lee S.L."/>
            <person name="Chao H."/>
            <person name="Dinh H."/>
            <person name="Han Y."/>
            <person name="Doddapaneni H."/>
            <person name="Worley K.C."/>
            <person name="Muzny D.M."/>
            <person name="Gibbs R.A."/>
            <person name="Richards S."/>
        </authorList>
    </citation>
    <scope>NUCLEOTIDE SEQUENCE</scope>
    <source>
        <strain evidence="4">HAZT.00-mixed</strain>
        <tissue evidence="4">Whole organism</tissue>
    </source>
</reference>
<dbReference type="SUPFAM" id="SSF54928">
    <property type="entry name" value="RNA-binding domain, RBD"/>
    <property type="match status" value="1"/>
</dbReference>
<feature type="domain" description="RRM" evidence="3">
    <location>
        <begin position="57"/>
        <end position="104"/>
    </location>
</feature>
<dbReference type="OrthoDB" id="4207594at2759"/>
<name>A0A6A0H8W9_HYAAZ</name>
<dbReference type="EMBL" id="JQDR03005114">
    <property type="protein sequence ID" value="KAA0201714.1"/>
    <property type="molecule type" value="Genomic_DNA"/>
</dbReference>
<dbReference type="Proteomes" id="UP000711488">
    <property type="component" value="Unassembled WGS sequence"/>
</dbReference>
<accession>A0A6A0H8W9</accession>
<reference evidence="4" key="1">
    <citation type="submission" date="2014-08" db="EMBL/GenBank/DDBJ databases">
        <authorList>
            <person name="Murali S."/>
            <person name="Richards S."/>
            <person name="Bandaranaike D."/>
            <person name="Bellair M."/>
            <person name="Blankenburg K."/>
            <person name="Chao H."/>
            <person name="Dinh H."/>
            <person name="Doddapaneni H."/>
            <person name="Dugan-Rocha S."/>
            <person name="Elkadiri S."/>
            <person name="Gnanaolivu R."/>
            <person name="Hughes D."/>
            <person name="Lee S."/>
            <person name="Li M."/>
            <person name="Ming W."/>
            <person name="Munidasa M."/>
            <person name="Muniz J."/>
            <person name="Nguyen L."/>
            <person name="Osuji N."/>
            <person name="Pu L.-L."/>
            <person name="Puazo M."/>
            <person name="Skinner E."/>
            <person name="Qu C."/>
            <person name="Quiroz J."/>
            <person name="Raj R."/>
            <person name="Weissenberger G."/>
            <person name="Xin Y."/>
            <person name="Zou X."/>
            <person name="Han Y."/>
            <person name="Worley K."/>
            <person name="Muzny D."/>
            <person name="Gibbs R."/>
        </authorList>
    </citation>
    <scope>NUCLEOTIDE SEQUENCE</scope>
    <source>
        <strain evidence="4">HAZT.00-mixed</strain>
        <tissue evidence="4">Whole organism</tissue>
    </source>
</reference>
<dbReference type="PANTHER" id="PTHR11176">
    <property type="entry name" value="BOULE-RELATED"/>
    <property type="match status" value="1"/>
</dbReference>
<evidence type="ECO:0000256" key="2">
    <source>
        <dbReference type="PROSITE-ProRule" id="PRU00176"/>
    </source>
</evidence>
<dbReference type="Pfam" id="PF00076">
    <property type="entry name" value="RRM_1"/>
    <property type="match status" value="1"/>
</dbReference>
<dbReference type="PROSITE" id="PS50102">
    <property type="entry name" value="RRM"/>
    <property type="match status" value="1"/>
</dbReference>
<dbReference type="InterPro" id="IPR035979">
    <property type="entry name" value="RBD_domain_sf"/>
</dbReference>
<evidence type="ECO:0000256" key="1">
    <source>
        <dbReference type="ARBA" id="ARBA00022884"/>
    </source>
</evidence>
<dbReference type="InterPro" id="IPR012677">
    <property type="entry name" value="Nucleotide-bd_a/b_plait_sf"/>
</dbReference>
<dbReference type="PANTHER" id="PTHR11176:SF61">
    <property type="entry name" value="SRA STEM-LOOP INTERACTING RNA BINDING PROTEIN"/>
    <property type="match status" value="1"/>
</dbReference>
<evidence type="ECO:0000259" key="3">
    <source>
        <dbReference type="PROSITE" id="PS50102"/>
    </source>
</evidence>
<dbReference type="GO" id="GO:0003723">
    <property type="term" value="F:RNA binding"/>
    <property type="evidence" value="ECO:0007669"/>
    <property type="project" value="UniProtKB-UniRule"/>
</dbReference>
<sequence>MMFAPPPTTSPLSSLAPPQAPMYPLILMPVPGKTPREVEALLLHALLNGTNPRTIWTKLFVGGLPYHTTDEELSKHFEQYGEIKEAAIILNKELKKSKGYAFVS</sequence>
<dbReference type="Gene3D" id="3.30.70.330">
    <property type="match status" value="1"/>
</dbReference>
<evidence type="ECO:0000313" key="4">
    <source>
        <dbReference type="EMBL" id="KAA0201714.1"/>
    </source>
</evidence>
<comment type="caution">
    <text evidence="4">The sequence shown here is derived from an EMBL/GenBank/DDBJ whole genome shotgun (WGS) entry which is preliminary data.</text>
</comment>
<protein>
    <recommendedName>
        <fullName evidence="3">RRM domain-containing protein</fullName>
    </recommendedName>
</protein>
<gene>
    <name evidence="4" type="ORF">HAZT_HAZT000092</name>
</gene>
<proteinExistence type="predicted"/>